<accession>A0A0K0E6L0</accession>
<feature type="compositionally biased region" description="Basic and acidic residues" evidence="1">
    <location>
        <begin position="400"/>
        <end position="419"/>
    </location>
</feature>
<name>A0A0K0E6L0_STRER</name>
<dbReference type="AlphaFoldDB" id="A0A0K0E6L0"/>
<proteinExistence type="predicted"/>
<sequence>MTTQKAGESIPDIYIKIPSEVEDENTKSKYNLQYAIRLGIFNYAYHGIDDRTKKEILIKYISTNSMVIANVLMNTPIIKMESSNFLLNFISTGMCTSYKIPFLVVEGGWSNLSELVNWNGSKLFNPDTFLIPAIDAINFLSSKNIIHGYLKTSSFWYKQNGLCKDNPNCRLKCIERIVLSDYEKCCFSNNNFEDNPTLKNAANTYPELSNISKQRGEGAACNLKYCAAINHTSRSRCQSNDYESIFYILVELYEHTLPWEHLHNDENIIKQKKETLRSPECQFFYNIPEDLAEIVCIIDKYTYLKDHSDSLYNVIHKKYSVYKEKYTSNNYNTSNDTEYIRIARVYRANNNIPTIFNKTNIQYIFNGDSCESKKEGNNMASPMHHKNERPSNKGGRVTPKSHDKRVTLKENKKSNENNGKKNNGKVIKHSSEKNVQKKKTIEHKDNGKVVDSKKVKPKKKLFGKIFKPKTPVKRSS</sequence>
<dbReference type="Gene3D" id="1.10.510.10">
    <property type="entry name" value="Transferase(Phosphotransferase) domain 1"/>
    <property type="match status" value="1"/>
</dbReference>
<dbReference type="Proteomes" id="UP000035681">
    <property type="component" value="Unplaced"/>
</dbReference>
<keyword evidence="2" id="KW-1185">Reference proteome</keyword>
<organism evidence="3">
    <name type="scientific">Strongyloides stercoralis</name>
    <name type="common">Threadworm</name>
    <dbReference type="NCBI Taxonomy" id="6248"/>
    <lineage>
        <taxon>Eukaryota</taxon>
        <taxon>Metazoa</taxon>
        <taxon>Ecdysozoa</taxon>
        <taxon>Nematoda</taxon>
        <taxon>Chromadorea</taxon>
        <taxon>Rhabditida</taxon>
        <taxon>Tylenchina</taxon>
        <taxon>Panagrolaimomorpha</taxon>
        <taxon>Strongyloidoidea</taxon>
        <taxon>Strongyloididae</taxon>
        <taxon>Strongyloides</taxon>
    </lineage>
</organism>
<evidence type="ECO:0000313" key="3">
    <source>
        <dbReference type="WBParaSite" id="SSTP_0000513900.1"/>
    </source>
</evidence>
<dbReference type="WBParaSite" id="SSTP_0000513900.1">
    <property type="protein sequence ID" value="SSTP_0000513900.1"/>
    <property type="gene ID" value="SSTP_0000513900"/>
</dbReference>
<dbReference type="InterPro" id="IPR050235">
    <property type="entry name" value="CK1_Ser-Thr_kinase"/>
</dbReference>
<evidence type="ECO:0000256" key="1">
    <source>
        <dbReference type="SAM" id="MobiDB-lite"/>
    </source>
</evidence>
<dbReference type="InterPro" id="IPR011009">
    <property type="entry name" value="Kinase-like_dom_sf"/>
</dbReference>
<dbReference type="STRING" id="6248.A0A0K0E6L0"/>
<feature type="region of interest" description="Disordered" evidence="1">
    <location>
        <begin position="374"/>
        <end position="476"/>
    </location>
</feature>
<evidence type="ECO:0000313" key="2">
    <source>
        <dbReference type="Proteomes" id="UP000035681"/>
    </source>
</evidence>
<feature type="compositionally biased region" description="Basic residues" evidence="1">
    <location>
        <begin position="455"/>
        <end position="476"/>
    </location>
</feature>
<evidence type="ECO:0000313" key="4">
    <source>
        <dbReference type="WBParaSite" id="TCONS_00007173.p1"/>
    </source>
</evidence>
<reference evidence="3" key="1">
    <citation type="submission" date="2015-08" db="UniProtKB">
        <authorList>
            <consortium name="WormBaseParasite"/>
        </authorList>
    </citation>
    <scope>IDENTIFICATION</scope>
</reference>
<dbReference type="WBParaSite" id="TCONS_00007173.p1">
    <property type="protein sequence ID" value="TCONS_00007173.p1"/>
    <property type="gene ID" value="XLOC_005231"/>
</dbReference>
<dbReference type="SUPFAM" id="SSF56112">
    <property type="entry name" value="Protein kinase-like (PK-like)"/>
    <property type="match status" value="1"/>
</dbReference>
<feature type="compositionally biased region" description="Basic and acidic residues" evidence="1">
    <location>
        <begin position="442"/>
        <end position="454"/>
    </location>
</feature>
<dbReference type="PANTHER" id="PTHR11909">
    <property type="entry name" value="CASEIN KINASE-RELATED"/>
    <property type="match status" value="1"/>
</dbReference>
<protein>
    <submittedName>
        <fullName evidence="3 4">Protein kinase domain-containing protein</fullName>
    </submittedName>
</protein>